<evidence type="ECO:0000256" key="2">
    <source>
        <dbReference type="SAM" id="Phobius"/>
    </source>
</evidence>
<dbReference type="RefSeq" id="WP_163012828.1">
    <property type="nucleotide sequence ID" value="NZ_LR025742.1"/>
</dbReference>
<keyword evidence="2" id="KW-0472">Membrane</keyword>
<gene>
    <name evidence="3" type="ORF">BSTAB16_1482</name>
</gene>
<feature type="region of interest" description="Disordered" evidence="1">
    <location>
        <begin position="74"/>
        <end position="98"/>
    </location>
</feature>
<feature type="transmembrane region" description="Helical" evidence="2">
    <location>
        <begin position="103"/>
        <end position="123"/>
    </location>
</feature>
<evidence type="ECO:0000313" key="4">
    <source>
        <dbReference type="Proteomes" id="UP000268684"/>
    </source>
</evidence>
<accession>A0AAJ5T3P6</accession>
<feature type="compositionally biased region" description="Low complexity" evidence="1">
    <location>
        <begin position="74"/>
        <end position="87"/>
    </location>
</feature>
<evidence type="ECO:0000313" key="3">
    <source>
        <dbReference type="EMBL" id="VBB11353.1"/>
    </source>
</evidence>
<keyword evidence="2" id="KW-1133">Transmembrane helix</keyword>
<reference evidence="3 4" key="1">
    <citation type="submission" date="2017-11" db="EMBL/GenBank/DDBJ databases">
        <authorList>
            <person name="Seth-Smith MB H."/>
        </authorList>
    </citation>
    <scope>NUCLEOTIDE SEQUENCE [LARGE SCALE GENOMIC DNA]</scope>
    <source>
        <strain evidence="3">E</strain>
    </source>
</reference>
<proteinExistence type="predicted"/>
<protein>
    <submittedName>
        <fullName evidence="3">Uncharacterized protein</fullName>
    </submittedName>
</protein>
<keyword evidence="4" id="KW-1185">Reference proteome</keyword>
<dbReference type="AlphaFoldDB" id="A0AAJ5T3P6"/>
<keyword evidence="2" id="KW-0812">Transmembrane</keyword>
<dbReference type="Proteomes" id="UP000268684">
    <property type="component" value="Chromosome I"/>
</dbReference>
<evidence type="ECO:0000256" key="1">
    <source>
        <dbReference type="SAM" id="MobiDB-lite"/>
    </source>
</evidence>
<feature type="compositionally biased region" description="Low complexity" evidence="1">
    <location>
        <begin position="218"/>
        <end position="235"/>
    </location>
</feature>
<organism evidence="3 4">
    <name type="scientific">Burkholderia stabilis</name>
    <dbReference type="NCBI Taxonomy" id="95485"/>
    <lineage>
        <taxon>Bacteria</taxon>
        <taxon>Pseudomonadati</taxon>
        <taxon>Pseudomonadota</taxon>
        <taxon>Betaproteobacteria</taxon>
        <taxon>Burkholderiales</taxon>
        <taxon>Burkholderiaceae</taxon>
        <taxon>Burkholderia</taxon>
        <taxon>Burkholderia cepacia complex</taxon>
    </lineage>
</organism>
<dbReference type="GeneID" id="71053955"/>
<sequence length="311" mass="32418">MTQTSLVPVEGALARPRVAPLDHVPSFGREWTFRGAPGARPGKPCLATLTTSCIDVDKPHHACRWQPLPLAVSAPTPATSPAAPAVASRHARRMPPAPRDRRAMYATCWSVGALGIIGLLIAAHEPFTGFQPAYALHATGVVPDHATSSTGSVQVVAVQPGISTIAPPEPAITAPVAITAESPPATHRVTHRPASLHPKATADVQRTAAASPHRANGPHTAATPTPTPTVTRLAARSPARSDTPHTVARDRLASRPPATDALDDPLTLIAMANALGADQPARATHAPAAGFDWTSQLSHRRVTDAPDTFVH</sequence>
<name>A0AAJ5T3P6_9BURK</name>
<dbReference type="EMBL" id="LR025742">
    <property type="protein sequence ID" value="VBB11353.1"/>
    <property type="molecule type" value="Genomic_DNA"/>
</dbReference>
<feature type="region of interest" description="Disordered" evidence="1">
    <location>
        <begin position="183"/>
        <end position="261"/>
    </location>
</feature>